<keyword evidence="3" id="KW-0238">DNA-binding</keyword>
<dbReference type="GO" id="GO:0032993">
    <property type="term" value="C:protein-DNA complex"/>
    <property type="evidence" value="ECO:0007669"/>
    <property type="project" value="TreeGrafter"/>
</dbReference>
<gene>
    <name evidence="6" type="ORF">ISG29_09670</name>
</gene>
<dbReference type="PANTHER" id="PTHR30346">
    <property type="entry name" value="TRANSCRIPTIONAL DUAL REGULATOR HCAR-RELATED"/>
    <property type="match status" value="1"/>
</dbReference>
<dbReference type="SUPFAM" id="SSF53850">
    <property type="entry name" value="Periplasmic binding protein-like II"/>
    <property type="match status" value="1"/>
</dbReference>
<dbReference type="Proteomes" id="UP000656804">
    <property type="component" value="Unassembled WGS sequence"/>
</dbReference>
<dbReference type="AlphaFoldDB" id="A0A930Y650"/>
<comment type="caution">
    <text evidence="6">The sequence shown here is derived from an EMBL/GenBank/DDBJ whole genome shotgun (WGS) entry which is preliminary data.</text>
</comment>
<dbReference type="FunFam" id="1.10.10.10:FF:000001">
    <property type="entry name" value="LysR family transcriptional regulator"/>
    <property type="match status" value="1"/>
</dbReference>
<evidence type="ECO:0000259" key="5">
    <source>
        <dbReference type="PROSITE" id="PS50931"/>
    </source>
</evidence>
<protein>
    <submittedName>
        <fullName evidence="6">LysR family transcriptional regulator</fullName>
    </submittedName>
</protein>
<dbReference type="InterPro" id="IPR036388">
    <property type="entry name" value="WH-like_DNA-bd_sf"/>
</dbReference>
<dbReference type="GO" id="GO:0003677">
    <property type="term" value="F:DNA binding"/>
    <property type="evidence" value="ECO:0007669"/>
    <property type="project" value="UniProtKB-KW"/>
</dbReference>
<reference evidence="6" key="1">
    <citation type="submission" date="2020-11" db="EMBL/GenBank/DDBJ databases">
        <title>Nocardioides sp. CBS4Y-1, whole genome shotgun sequence.</title>
        <authorList>
            <person name="Tuo L."/>
        </authorList>
    </citation>
    <scope>NUCLEOTIDE SEQUENCE</scope>
    <source>
        <strain evidence="6">CBS4Y-1</strain>
    </source>
</reference>
<name>A0A930Y650_9ACTN</name>
<sequence>MELRQLEQVVALAEELSFRRAAERLHIAQSGLSQQLRRLERELGVPLFSRSTHHVALTPAGELFLVEARAALDAVTRARTAARSALVPSDHLRVGIGDPTVDALPTVMQAVLATRPTLTWSSVLGGLGTMRELLLTGEVDVAQAMLDGPPGPGLAARLVRREPVGLVVLADHRLASPGTVEPSALCDETVVLGPSDGFPEYNEFVLGMLAERGLTPSTLETQTVEQAVAAVAAGQGILFVPELPVLGPETVWRPLDWSAAIPTSLVWRRHDDGELLRLVLGTAERVARAEGWLNLR</sequence>
<comment type="similarity">
    <text evidence="1">Belongs to the LysR transcriptional regulatory family.</text>
</comment>
<dbReference type="Gene3D" id="1.10.10.10">
    <property type="entry name" value="Winged helix-like DNA-binding domain superfamily/Winged helix DNA-binding domain"/>
    <property type="match status" value="1"/>
</dbReference>
<evidence type="ECO:0000256" key="2">
    <source>
        <dbReference type="ARBA" id="ARBA00023015"/>
    </source>
</evidence>
<proteinExistence type="inferred from homology"/>
<keyword evidence="2" id="KW-0805">Transcription regulation</keyword>
<dbReference type="GO" id="GO:0003700">
    <property type="term" value="F:DNA-binding transcription factor activity"/>
    <property type="evidence" value="ECO:0007669"/>
    <property type="project" value="InterPro"/>
</dbReference>
<dbReference type="EMBL" id="JADIVZ010000003">
    <property type="protein sequence ID" value="MBF4161960.1"/>
    <property type="molecule type" value="Genomic_DNA"/>
</dbReference>
<dbReference type="InterPro" id="IPR005119">
    <property type="entry name" value="LysR_subst-bd"/>
</dbReference>
<feature type="domain" description="HTH lysR-type" evidence="5">
    <location>
        <begin position="1"/>
        <end position="58"/>
    </location>
</feature>
<dbReference type="Gene3D" id="3.40.190.10">
    <property type="entry name" value="Periplasmic binding protein-like II"/>
    <property type="match status" value="2"/>
</dbReference>
<dbReference type="PROSITE" id="PS50931">
    <property type="entry name" value="HTH_LYSR"/>
    <property type="match status" value="1"/>
</dbReference>
<dbReference type="RefSeq" id="WP_194503202.1">
    <property type="nucleotide sequence ID" value="NZ_JADIVZ010000003.1"/>
</dbReference>
<dbReference type="InterPro" id="IPR000847">
    <property type="entry name" value="LysR_HTH_N"/>
</dbReference>
<evidence type="ECO:0000313" key="7">
    <source>
        <dbReference type="Proteomes" id="UP000656804"/>
    </source>
</evidence>
<accession>A0A930Y650</accession>
<evidence type="ECO:0000256" key="4">
    <source>
        <dbReference type="ARBA" id="ARBA00023163"/>
    </source>
</evidence>
<dbReference type="PRINTS" id="PR00039">
    <property type="entry name" value="HTHLYSR"/>
</dbReference>
<dbReference type="SUPFAM" id="SSF46785">
    <property type="entry name" value="Winged helix' DNA-binding domain"/>
    <property type="match status" value="1"/>
</dbReference>
<dbReference type="InterPro" id="IPR036390">
    <property type="entry name" value="WH_DNA-bd_sf"/>
</dbReference>
<dbReference type="Pfam" id="PF03466">
    <property type="entry name" value="LysR_substrate"/>
    <property type="match status" value="1"/>
</dbReference>
<evidence type="ECO:0000256" key="1">
    <source>
        <dbReference type="ARBA" id="ARBA00009437"/>
    </source>
</evidence>
<dbReference type="PANTHER" id="PTHR30346:SF0">
    <property type="entry name" value="HCA OPERON TRANSCRIPTIONAL ACTIVATOR HCAR"/>
    <property type="match status" value="1"/>
</dbReference>
<evidence type="ECO:0000313" key="6">
    <source>
        <dbReference type="EMBL" id="MBF4161960.1"/>
    </source>
</evidence>
<evidence type="ECO:0000256" key="3">
    <source>
        <dbReference type="ARBA" id="ARBA00023125"/>
    </source>
</evidence>
<dbReference type="Pfam" id="PF00126">
    <property type="entry name" value="HTH_1"/>
    <property type="match status" value="1"/>
</dbReference>
<keyword evidence="4" id="KW-0804">Transcription</keyword>
<keyword evidence="7" id="KW-1185">Reference proteome</keyword>
<organism evidence="6 7">
    <name type="scientific">Nocardioides acrostichi</name>
    <dbReference type="NCBI Taxonomy" id="2784339"/>
    <lineage>
        <taxon>Bacteria</taxon>
        <taxon>Bacillati</taxon>
        <taxon>Actinomycetota</taxon>
        <taxon>Actinomycetes</taxon>
        <taxon>Propionibacteriales</taxon>
        <taxon>Nocardioidaceae</taxon>
        <taxon>Nocardioides</taxon>
    </lineage>
</organism>